<keyword evidence="1" id="KW-0472">Membrane</keyword>
<keyword evidence="1" id="KW-0812">Transmembrane</keyword>
<dbReference type="Proteomes" id="UP000034749">
    <property type="component" value="Unassembled WGS sequence"/>
</dbReference>
<keyword evidence="1" id="KW-1133">Transmembrane helix</keyword>
<feature type="transmembrane region" description="Helical" evidence="1">
    <location>
        <begin position="12"/>
        <end position="37"/>
    </location>
</feature>
<name>A0A0G0TPV8_9BACT</name>
<accession>A0A0G0TPV8</accession>
<sequence>MNTLIQADIFFFITSIAVAILTILLVIAFIYFIQILINFRAISDILRGGTENAKESIEALSASLAKNPFIKMIFGRKIKNKKKK</sequence>
<proteinExistence type="predicted"/>
<evidence type="ECO:0000256" key="1">
    <source>
        <dbReference type="SAM" id="Phobius"/>
    </source>
</evidence>
<reference evidence="2 3" key="1">
    <citation type="journal article" date="2015" name="Nature">
        <title>rRNA introns, odd ribosomes, and small enigmatic genomes across a large radiation of phyla.</title>
        <authorList>
            <person name="Brown C.T."/>
            <person name="Hug L.A."/>
            <person name="Thomas B.C."/>
            <person name="Sharon I."/>
            <person name="Castelle C.J."/>
            <person name="Singh A."/>
            <person name="Wilkins M.J."/>
            <person name="Williams K.H."/>
            <person name="Banfield J.F."/>
        </authorList>
    </citation>
    <scope>NUCLEOTIDE SEQUENCE [LARGE SCALE GENOMIC DNA]</scope>
</reference>
<organism evidence="2 3">
    <name type="scientific">Candidatus Nomurabacteria bacterium GW2011_GWA2_40_9</name>
    <dbReference type="NCBI Taxonomy" id="1618734"/>
    <lineage>
        <taxon>Bacteria</taxon>
        <taxon>Candidatus Nomuraibacteriota</taxon>
    </lineage>
</organism>
<comment type="caution">
    <text evidence="2">The sequence shown here is derived from an EMBL/GenBank/DDBJ whole genome shotgun (WGS) entry which is preliminary data.</text>
</comment>
<dbReference type="AlphaFoldDB" id="A0A0G0TPV8"/>
<gene>
    <name evidence="2" type="ORF">UU24_C0018G0005</name>
</gene>
<protein>
    <submittedName>
        <fullName evidence="2">Uncharacterized protein</fullName>
    </submittedName>
</protein>
<evidence type="ECO:0000313" key="2">
    <source>
        <dbReference type="EMBL" id="KKR79023.1"/>
    </source>
</evidence>
<evidence type="ECO:0000313" key="3">
    <source>
        <dbReference type="Proteomes" id="UP000034749"/>
    </source>
</evidence>
<dbReference type="EMBL" id="LBZW01000018">
    <property type="protein sequence ID" value="KKR79023.1"/>
    <property type="molecule type" value="Genomic_DNA"/>
</dbReference>